<feature type="active site" description="Proton acceptor" evidence="7">
    <location>
        <position position="368"/>
    </location>
</feature>
<dbReference type="InterPro" id="IPR012888">
    <property type="entry name" value="Fucose_iso_N1"/>
</dbReference>
<dbReference type="InterPro" id="IPR038393">
    <property type="entry name" value="Fuc_iso_dom3_sf"/>
</dbReference>
<gene>
    <name evidence="7" type="primary">fucI</name>
    <name evidence="12" type="ORF">NPRO_11780</name>
</gene>
<dbReference type="KEGG" id="npy:NPRO_11780"/>
<name>A0A809R7M2_9BACT</name>
<keyword evidence="1 7" id="KW-0963">Cytoplasm</keyword>
<keyword evidence="5 7" id="KW-0294">Fucose metabolism</keyword>
<dbReference type="HAMAP" id="MF_01254">
    <property type="entry name" value="Fucose_iso"/>
    <property type="match status" value="1"/>
</dbReference>
<evidence type="ECO:0000259" key="11">
    <source>
        <dbReference type="Pfam" id="PF07882"/>
    </source>
</evidence>
<dbReference type="GO" id="GO:0042355">
    <property type="term" value="P:L-fucose catabolic process"/>
    <property type="evidence" value="ECO:0007669"/>
    <property type="project" value="UniProtKB-UniRule"/>
</dbReference>
<keyword evidence="2 7" id="KW-0479">Metal-binding</keyword>
<feature type="domain" description="L-fucose isomerase C-terminal" evidence="9">
    <location>
        <begin position="397"/>
        <end position="560"/>
    </location>
</feature>
<evidence type="ECO:0000256" key="3">
    <source>
        <dbReference type="ARBA" id="ARBA00023211"/>
    </source>
</evidence>
<feature type="domain" description="L-fucose isomerase N-terminal-2" evidence="11">
    <location>
        <begin position="183"/>
        <end position="361"/>
    </location>
</feature>
<dbReference type="GO" id="GO:0019571">
    <property type="term" value="P:D-arabinose catabolic process"/>
    <property type="evidence" value="ECO:0007669"/>
    <property type="project" value="TreeGrafter"/>
</dbReference>
<dbReference type="Pfam" id="PF02952">
    <property type="entry name" value="Fucose_iso_C"/>
    <property type="match status" value="1"/>
</dbReference>
<evidence type="ECO:0000256" key="5">
    <source>
        <dbReference type="ARBA" id="ARBA00023253"/>
    </source>
</evidence>
<feature type="binding site" evidence="7">
    <location>
        <position position="368"/>
    </location>
    <ligand>
        <name>Mn(2+)</name>
        <dbReference type="ChEBI" id="CHEBI:29035"/>
    </ligand>
</feature>
<evidence type="ECO:0000313" key="13">
    <source>
        <dbReference type="Proteomes" id="UP000662873"/>
    </source>
</evidence>
<feature type="binding site" evidence="7">
    <location>
        <position position="344"/>
    </location>
    <ligand>
        <name>Mn(2+)</name>
        <dbReference type="ChEBI" id="CHEBI:29035"/>
    </ligand>
</feature>
<protein>
    <recommendedName>
        <fullName evidence="7">L-fucose isomerase</fullName>
        <shortName evidence="7">FucIase</shortName>
        <ecNumber evidence="7">5.3.1.25</ecNumber>
    </recommendedName>
    <alternativeName>
        <fullName evidence="7">6-deoxy-L-galactose isomerase</fullName>
    </alternativeName>
</protein>
<dbReference type="EMBL" id="AP021858">
    <property type="protein sequence ID" value="BBO23583.1"/>
    <property type="molecule type" value="Genomic_DNA"/>
</dbReference>
<comment type="function">
    <text evidence="7">Converts the aldose L-fucose into the corresponding ketose L-fuculose.</text>
</comment>
<organism evidence="12 13">
    <name type="scientific">Candidatus Nitrosymbiomonas proteolyticus</name>
    <dbReference type="NCBI Taxonomy" id="2608984"/>
    <lineage>
        <taxon>Bacteria</taxon>
        <taxon>Bacillati</taxon>
        <taxon>Armatimonadota</taxon>
        <taxon>Armatimonadota incertae sedis</taxon>
        <taxon>Candidatus Nitrosymbiomonas</taxon>
    </lineage>
</organism>
<evidence type="ECO:0000256" key="6">
    <source>
        <dbReference type="ARBA" id="ARBA00023277"/>
    </source>
</evidence>
<dbReference type="AlphaFoldDB" id="A0A809R7M2"/>
<dbReference type="PANTHER" id="PTHR37840">
    <property type="entry name" value="L-FUCOSE ISOMERASE"/>
    <property type="match status" value="1"/>
</dbReference>
<dbReference type="InterPro" id="IPR015888">
    <property type="entry name" value="Fuc_isomerase_C"/>
</dbReference>
<dbReference type="InterPro" id="IPR009015">
    <property type="entry name" value="Fucose_isomerase_N/cen_sf"/>
</dbReference>
<dbReference type="Gene3D" id="3.40.275.10">
    <property type="entry name" value="L-fucose Isomerase, Chain A, domain 2"/>
    <property type="match status" value="1"/>
</dbReference>
<dbReference type="EC" id="5.3.1.25" evidence="7"/>
<feature type="active site" description="Proton acceptor" evidence="7">
    <location>
        <position position="344"/>
    </location>
</feature>
<dbReference type="GO" id="GO:0005737">
    <property type="term" value="C:cytoplasm"/>
    <property type="evidence" value="ECO:0007669"/>
    <property type="project" value="UniProtKB-SubCell"/>
</dbReference>
<proteinExistence type="inferred from homology"/>
<comment type="subcellular location">
    <subcellularLocation>
        <location evidence="7">Cytoplasm</location>
    </subcellularLocation>
</comment>
<dbReference type="UniPathway" id="UPA00563">
    <property type="reaction ID" value="UER00624"/>
</dbReference>
<dbReference type="NCBIfam" id="TIGR01089">
    <property type="entry name" value="fucI"/>
    <property type="match status" value="1"/>
</dbReference>
<evidence type="ECO:0000256" key="4">
    <source>
        <dbReference type="ARBA" id="ARBA00023235"/>
    </source>
</evidence>
<comment type="catalytic activity">
    <reaction evidence="7">
        <text>L-fucose = L-fuculose</text>
        <dbReference type="Rhea" id="RHEA:17233"/>
        <dbReference type="ChEBI" id="CHEBI:2181"/>
        <dbReference type="ChEBI" id="CHEBI:17617"/>
        <dbReference type="EC" id="5.3.1.25"/>
    </reaction>
</comment>
<evidence type="ECO:0000256" key="7">
    <source>
        <dbReference type="HAMAP-Rule" id="MF_01254"/>
    </source>
</evidence>
<feature type="binding site" evidence="7">
    <location>
        <position position="534"/>
    </location>
    <ligand>
        <name>Mn(2+)</name>
        <dbReference type="ChEBI" id="CHEBI:29035"/>
    </ligand>
</feature>
<dbReference type="InterPro" id="IPR005763">
    <property type="entry name" value="Fucose_isomerase"/>
</dbReference>
<dbReference type="GO" id="GO:0008736">
    <property type="term" value="F:L-fucose isomerase activity"/>
    <property type="evidence" value="ECO:0007669"/>
    <property type="project" value="UniProtKB-UniRule"/>
</dbReference>
<sequence length="598" mass="64894">MHPKALNRLAAPPPKLGIRPTIDGRYGGVRESLEGPTLAMARAVADLVTSRLRHANGLPIEVVIADSCIGGVAEAAQCAAKFEREGVGASLTVTPCWCYGSETMDMDPLRPKAIWGFNGTERPGAVYLAATLASHAQKGLPAFGIYGRQVQDLGDTAIPEDVEDKILAFVRAGLAVATMRGSSYLALGGVSMGIGGSIVEPSFFERYLGMRVESVDMTEFVRRMERGIFDPEEYAAARAWTASNCFEGDDPNPPHKRRTRAQKDSDWDTSVKMTLIARDVMCGSPKLAEMGFVEESRGHNALAGGFQGQRQWTDHFPNGDFMEAILCSSFDWNGVRQPYVFATENDALNAASMLLGHLLTGTAQLFSDVRTFWSPEAVQRVANHKLQGRAELGILHLINSGPSALDWTGESAENGSHTILPWWNVAEGDVAKYLGATLWRASDTGYFPGGGWSTDFTTRGDIPCTMCRINLVGGLGPVLQIAEGWTVELPPLVHDALDRRTNPTWPTTWFVPNLTGSYPFDDPYNVMNHWGANHGAICVGHVGGDLLTLASMLRIPVDMHNVPLCRVFQPAVWSRLGATLDPCGADFRACAHFGPLYG</sequence>
<comment type="pathway">
    <text evidence="7">Carbohydrate degradation; L-fucose degradation; L-lactaldehyde and glycerone phosphate from L-fucose: step 1/3.</text>
</comment>
<dbReference type="SUPFAM" id="SSF50443">
    <property type="entry name" value="FucI/AraA C-terminal domain-like"/>
    <property type="match status" value="1"/>
</dbReference>
<dbReference type="Gene3D" id="3.40.50.1070">
    <property type="match status" value="1"/>
</dbReference>
<evidence type="ECO:0000256" key="1">
    <source>
        <dbReference type="ARBA" id="ARBA00022490"/>
    </source>
</evidence>
<evidence type="ECO:0000256" key="2">
    <source>
        <dbReference type="ARBA" id="ARBA00022723"/>
    </source>
</evidence>
<keyword evidence="3 7" id="KW-0464">Manganese</keyword>
<dbReference type="GO" id="GO:0008790">
    <property type="term" value="F:arabinose isomerase activity"/>
    <property type="evidence" value="ECO:0007669"/>
    <property type="project" value="TreeGrafter"/>
</dbReference>
<dbReference type="InterPro" id="IPR004216">
    <property type="entry name" value="Fuc/Ara_isomerase_C"/>
</dbReference>
<keyword evidence="4 7" id="KW-0413">Isomerase</keyword>
<evidence type="ECO:0000259" key="9">
    <source>
        <dbReference type="Pfam" id="PF02952"/>
    </source>
</evidence>
<evidence type="ECO:0000259" key="10">
    <source>
        <dbReference type="Pfam" id="PF07881"/>
    </source>
</evidence>
<evidence type="ECO:0000313" key="12">
    <source>
        <dbReference type="EMBL" id="BBO23583.1"/>
    </source>
</evidence>
<dbReference type="InterPro" id="IPR012889">
    <property type="entry name" value="Fucose_isomerase_N2"/>
</dbReference>
<comment type="cofactor">
    <cofactor evidence="7">
        <name>Mn(2+)</name>
        <dbReference type="ChEBI" id="CHEBI:29035"/>
    </cofactor>
</comment>
<feature type="region of interest" description="Disordered" evidence="8">
    <location>
        <begin position="245"/>
        <end position="266"/>
    </location>
</feature>
<dbReference type="InterPro" id="IPR038391">
    <property type="entry name" value="Fucose_iso_dom1_sf"/>
</dbReference>
<feature type="domain" description="L-fucose isomerase N-terminal-1" evidence="10">
    <location>
        <begin position="14"/>
        <end position="181"/>
    </location>
</feature>
<dbReference type="SUPFAM" id="SSF53743">
    <property type="entry name" value="FucI/AraA N-terminal and middle domains"/>
    <property type="match status" value="1"/>
</dbReference>
<reference evidence="12" key="1">
    <citation type="journal article" name="DNA Res.">
        <title>The physiological potential of anammox bacteria as revealed by their core genome structure.</title>
        <authorList>
            <person name="Okubo T."/>
            <person name="Toyoda A."/>
            <person name="Fukuhara K."/>
            <person name="Uchiyama I."/>
            <person name="Harigaya Y."/>
            <person name="Kuroiwa M."/>
            <person name="Suzuki T."/>
            <person name="Murakami Y."/>
            <person name="Suwa Y."/>
            <person name="Takami H."/>
        </authorList>
    </citation>
    <scope>NUCLEOTIDE SEQUENCE</scope>
    <source>
        <strain evidence="12">317325-2</strain>
    </source>
</reference>
<evidence type="ECO:0000256" key="8">
    <source>
        <dbReference type="SAM" id="MobiDB-lite"/>
    </source>
</evidence>
<dbReference type="NCBIfam" id="NF008220">
    <property type="entry name" value="PRK10991.1"/>
    <property type="match status" value="1"/>
</dbReference>
<keyword evidence="6 7" id="KW-0119">Carbohydrate metabolism</keyword>
<dbReference type="InterPro" id="IPR038392">
    <property type="entry name" value="Fucose_isomerase_dom2_sf"/>
</dbReference>
<accession>A0A809R7M2</accession>
<comment type="similarity">
    <text evidence="7">Belongs to the L-fucose isomerase family.</text>
</comment>
<dbReference type="Gene3D" id="3.20.14.10">
    <property type="entry name" value="L-fucose/L-arabinose isomerase, C-terminal"/>
    <property type="match status" value="1"/>
</dbReference>
<dbReference type="Pfam" id="PF07882">
    <property type="entry name" value="Fucose_iso_N2"/>
    <property type="match status" value="1"/>
</dbReference>
<dbReference type="GO" id="GO:0030145">
    <property type="term" value="F:manganese ion binding"/>
    <property type="evidence" value="ECO:0007669"/>
    <property type="project" value="UniProtKB-UniRule"/>
</dbReference>
<dbReference type="Proteomes" id="UP000662873">
    <property type="component" value="Chromosome"/>
</dbReference>
<dbReference type="Pfam" id="PF07881">
    <property type="entry name" value="Fucose_iso_N1"/>
    <property type="match status" value="1"/>
</dbReference>
<dbReference type="PANTHER" id="PTHR37840:SF1">
    <property type="entry name" value="L-FUCOSE ISOMERASE"/>
    <property type="match status" value="1"/>
</dbReference>